<evidence type="ECO:0000313" key="8">
    <source>
        <dbReference type="EMBL" id="AEG32278.1"/>
    </source>
</evidence>
<dbReference type="InterPro" id="IPR011034">
    <property type="entry name" value="Formyl_transferase-like_C_sf"/>
</dbReference>
<dbReference type="AlphaFoldDB" id="F6DAM2"/>
<evidence type="ECO:0000259" key="6">
    <source>
        <dbReference type="Pfam" id="PF00551"/>
    </source>
</evidence>
<dbReference type="PANTHER" id="PTHR11138">
    <property type="entry name" value="METHIONYL-TRNA FORMYLTRANSFERASE"/>
    <property type="match status" value="1"/>
</dbReference>
<dbReference type="HOGENOM" id="CLU_033347_1_2_6"/>
<evidence type="ECO:0000256" key="2">
    <source>
        <dbReference type="ARBA" id="ARBA00012261"/>
    </source>
</evidence>
<dbReference type="STRING" id="717773.Thicy_1520"/>
<sequence length="311" mass="33788">MGYRILFAGTPEFSVAPLQALLDSEHDVVGVYTQPDRPAGRGRKLTPSPVKQLALVHQLPVEQPESLKTTDAQAILASYQADLMIVVAYGLLLPPAVLTTPKLGCLNIHASLLPRWRGAAPIQRAIAAGDAITGITIMQMDAGLDTGPMLYKAELSINTDDTAQTLHDKLAPLGADALLATLAHLPNLTPEVQDDVQACYAAKLTKAEAQLNWQQHAEELVRQIHAFNPWPMAFSLLDEQPLRLLNAEVVTTHTEHMNDQPGEIIHLDKDGLYVACGQGQVRLTQVQPAGKKAMSAYDFAQARNLLGRVLR</sequence>
<dbReference type="NCBIfam" id="TIGR00460">
    <property type="entry name" value="fmt"/>
    <property type="match status" value="1"/>
</dbReference>
<name>F6DAM2_THICA</name>
<dbReference type="FunFam" id="3.40.50.12230:FF:000001">
    <property type="entry name" value="Methionyl-tRNA formyltransferase"/>
    <property type="match status" value="1"/>
</dbReference>
<dbReference type="HAMAP" id="MF_00182">
    <property type="entry name" value="Formyl_trans"/>
    <property type="match status" value="1"/>
</dbReference>
<dbReference type="InterPro" id="IPR002376">
    <property type="entry name" value="Formyl_transf_N"/>
</dbReference>
<dbReference type="KEGG" id="tcy:Thicy_1520"/>
<comment type="function">
    <text evidence="5">Attaches a formyl group to the free amino group of methionyl-tRNA(fMet). The formyl group appears to play a dual role in the initiator identity of N-formylmethionyl-tRNA by promoting its recognition by IF2 and preventing the misappropriation of this tRNA by the elongation apparatus.</text>
</comment>
<dbReference type="InterPro" id="IPR041711">
    <property type="entry name" value="Met-tRNA-FMT_N"/>
</dbReference>
<dbReference type="InterPro" id="IPR005794">
    <property type="entry name" value="Fmt"/>
</dbReference>
<evidence type="ECO:0000256" key="5">
    <source>
        <dbReference type="HAMAP-Rule" id="MF_00182"/>
    </source>
</evidence>
<dbReference type="SUPFAM" id="SSF50486">
    <property type="entry name" value="FMT C-terminal domain-like"/>
    <property type="match status" value="1"/>
</dbReference>
<dbReference type="GO" id="GO:0005829">
    <property type="term" value="C:cytosol"/>
    <property type="evidence" value="ECO:0007669"/>
    <property type="project" value="TreeGrafter"/>
</dbReference>
<dbReference type="Proteomes" id="UP000009232">
    <property type="component" value="Chromosome"/>
</dbReference>
<keyword evidence="4 5" id="KW-0648">Protein biosynthesis</keyword>
<proteinExistence type="inferred from homology"/>
<keyword evidence="9" id="KW-1185">Reference proteome</keyword>
<evidence type="ECO:0000313" key="9">
    <source>
        <dbReference type="Proteomes" id="UP000009232"/>
    </source>
</evidence>
<dbReference type="CDD" id="cd08646">
    <property type="entry name" value="FMT_core_Met-tRNA-FMT_N"/>
    <property type="match status" value="1"/>
</dbReference>
<dbReference type="EC" id="2.1.2.9" evidence="2 5"/>
<evidence type="ECO:0000256" key="3">
    <source>
        <dbReference type="ARBA" id="ARBA00022679"/>
    </source>
</evidence>
<gene>
    <name evidence="5" type="primary">fmt</name>
    <name evidence="8" type="ordered locus">Thicy_1520</name>
</gene>
<dbReference type="eggNOG" id="COG0223">
    <property type="taxonomic scope" value="Bacteria"/>
</dbReference>
<evidence type="ECO:0000259" key="7">
    <source>
        <dbReference type="Pfam" id="PF02911"/>
    </source>
</evidence>
<dbReference type="SUPFAM" id="SSF53328">
    <property type="entry name" value="Formyltransferase"/>
    <property type="match status" value="1"/>
</dbReference>
<dbReference type="Pfam" id="PF00551">
    <property type="entry name" value="Formyl_trans_N"/>
    <property type="match status" value="1"/>
</dbReference>
<reference evidence="8 9" key="1">
    <citation type="submission" date="2011-05" db="EMBL/GenBank/DDBJ databases">
        <title>Complete sequence of Thioalkalimicrobium cyclicum ALM1.</title>
        <authorList>
            <consortium name="US DOE Joint Genome Institute"/>
            <person name="Lucas S."/>
            <person name="Han J."/>
            <person name="Lapidus A."/>
            <person name="Cheng J.-F."/>
            <person name="Goodwin L."/>
            <person name="Pitluck S."/>
            <person name="Peters L."/>
            <person name="Mikhailova N."/>
            <person name="Davenport K."/>
            <person name="Han C."/>
            <person name="Tapia R."/>
            <person name="Land M."/>
            <person name="Hauser L."/>
            <person name="Kyrpides N."/>
            <person name="Ivanova N."/>
            <person name="Pagani I."/>
            <person name="Kappler U."/>
            <person name="Woyke T."/>
        </authorList>
    </citation>
    <scope>NUCLEOTIDE SEQUENCE [LARGE SCALE GENOMIC DNA]</scope>
    <source>
        <strain evidence="9">DSM 14477 / JCM 11371 / ALM1</strain>
    </source>
</reference>
<dbReference type="PANTHER" id="PTHR11138:SF5">
    <property type="entry name" value="METHIONYL-TRNA FORMYLTRANSFERASE, MITOCHONDRIAL"/>
    <property type="match status" value="1"/>
</dbReference>
<keyword evidence="3 5" id="KW-0808">Transferase</keyword>
<dbReference type="InterPro" id="IPR001555">
    <property type="entry name" value="GART_AS"/>
</dbReference>
<comment type="catalytic activity">
    <reaction evidence="5">
        <text>L-methionyl-tRNA(fMet) + (6R)-10-formyltetrahydrofolate = N-formyl-L-methionyl-tRNA(fMet) + (6S)-5,6,7,8-tetrahydrofolate + H(+)</text>
        <dbReference type="Rhea" id="RHEA:24380"/>
        <dbReference type="Rhea" id="RHEA-COMP:9952"/>
        <dbReference type="Rhea" id="RHEA-COMP:9953"/>
        <dbReference type="ChEBI" id="CHEBI:15378"/>
        <dbReference type="ChEBI" id="CHEBI:57453"/>
        <dbReference type="ChEBI" id="CHEBI:78530"/>
        <dbReference type="ChEBI" id="CHEBI:78844"/>
        <dbReference type="ChEBI" id="CHEBI:195366"/>
        <dbReference type="EC" id="2.1.2.9"/>
    </reaction>
</comment>
<dbReference type="Pfam" id="PF02911">
    <property type="entry name" value="Formyl_trans_C"/>
    <property type="match status" value="1"/>
</dbReference>
<comment type="similarity">
    <text evidence="1 5">Belongs to the Fmt family.</text>
</comment>
<protein>
    <recommendedName>
        <fullName evidence="2 5">Methionyl-tRNA formyltransferase</fullName>
        <ecNumber evidence="2 5">2.1.2.9</ecNumber>
    </recommendedName>
</protein>
<evidence type="ECO:0000256" key="4">
    <source>
        <dbReference type="ARBA" id="ARBA00022917"/>
    </source>
</evidence>
<dbReference type="CDD" id="cd08704">
    <property type="entry name" value="Met_tRNA_FMT_C"/>
    <property type="match status" value="1"/>
</dbReference>
<dbReference type="EMBL" id="CP002776">
    <property type="protein sequence ID" value="AEG32278.1"/>
    <property type="molecule type" value="Genomic_DNA"/>
</dbReference>
<dbReference type="GO" id="GO:0004479">
    <property type="term" value="F:methionyl-tRNA formyltransferase activity"/>
    <property type="evidence" value="ECO:0007669"/>
    <property type="project" value="UniProtKB-UniRule"/>
</dbReference>
<dbReference type="Gene3D" id="3.40.50.12230">
    <property type="match status" value="1"/>
</dbReference>
<evidence type="ECO:0000256" key="1">
    <source>
        <dbReference type="ARBA" id="ARBA00010699"/>
    </source>
</evidence>
<dbReference type="OrthoDB" id="9802815at2"/>
<feature type="binding site" evidence="5">
    <location>
        <begin position="111"/>
        <end position="114"/>
    </location>
    <ligand>
        <name>(6S)-5,6,7,8-tetrahydrofolate</name>
        <dbReference type="ChEBI" id="CHEBI:57453"/>
    </ligand>
</feature>
<feature type="domain" description="Formyl transferase N-terminal" evidence="6">
    <location>
        <begin position="5"/>
        <end position="180"/>
    </location>
</feature>
<dbReference type="RefSeq" id="WP_013836053.1">
    <property type="nucleotide sequence ID" value="NC_015581.1"/>
</dbReference>
<dbReference type="InterPro" id="IPR044135">
    <property type="entry name" value="Met-tRNA-FMT_C"/>
</dbReference>
<dbReference type="InterPro" id="IPR005793">
    <property type="entry name" value="Formyl_trans_C"/>
</dbReference>
<organism evidence="8 9">
    <name type="scientific">Thiomicrospira cyclica (strain DSM 14477 / JCM 11371 / ALM1)</name>
    <name type="common">Thioalkalimicrobium cyclicum</name>
    <dbReference type="NCBI Taxonomy" id="717773"/>
    <lineage>
        <taxon>Bacteria</taxon>
        <taxon>Pseudomonadati</taxon>
        <taxon>Pseudomonadota</taxon>
        <taxon>Gammaproteobacteria</taxon>
        <taxon>Thiotrichales</taxon>
        <taxon>Piscirickettsiaceae</taxon>
        <taxon>Thiomicrospira</taxon>
    </lineage>
</organism>
<dbReference type="InterPro" id="IPR036477">
    <property type="entry name" value="Formyl_transf_N_sf"/>
</dbReference>
<accession>F6DAM2</accession>
<feature type="domain" description="Formyl transferase C-terminal" evidence="7">
    <location>
        <begin position="203"/>
        <end position="302"/>
    </location>
</feature>
<dbReference type="PROSITE" id="PS00373">
    <property type="entry name" value="GART"/>
    <property type="match status" value="1"/>
</dbReference>